<keyword evidence="1" id="KW-0472">Membrane</keyword>
<reference evidence="2 3" key="1">
    <citation type="submission" date="2018-11" db="EMBL/GenBank/DDBJ databases">
        <title>Multidrug-resistant genes are associated with an 42-kb island TGI1 carrying a complex class 1 integron in a Trueperella pyogenes.</title>
        <authorList>
            <person name="Dong W."/>
        </authorList>
    </citation>
    <scope>NUCLEOTIDE SEQUENCE [LARGE SCALE GENOMIC DNA]</scope>
    <source>
        <strain evidence="2 3">TP4</strain>
    </source>
</reference>
<keyword evidence="1" id="KW-1133">Transmembrane helix</keyword>
<dbReference type="Pfam" id="PF11361">
    <property type="entry name" value="DUF3159"/>
    <property type="match status" value="1"/>
</dbReference>
<evidence type="ECO:0000313" key="3">
    <source>
        <dbReference type="Proteomes" id="UP000275951"/>
    </source>
</evidence>
<name>A0A3S9QLJ7_9ACTO</name>
<feature type="transmembrane region" description="Helical" evidence="1">
    <location>
        <begin position="191"/>
        <end position="215"/>
    </location>
</feature>
<evidence type="ECO:0000313" key="2">
    <source>
        <dbReference type="EMBL" id="AZR06822.1"/>
    </source>
</evidence>
<dbReference type="InterPro" id="IPR016566">
    <property type="entry name" value="UCP010219"/>
</dbReference>
<dbReference type="RefSeq" id="WP_114949277.1">
    <property type="nucleotide sequence ID" value="NZ_CP033905.1"/>
</dbReference>
<feature type="transmembrane region" description="Helical" evidence="1">
    <location>
        <begin position="162"/>
        <end position="185"/>
    </location>
</feature>
<accession>A0A3S9QLJ7</accession>
<keyword evidence="1" id="KW-0812">Transmembrane</keyword>
<evidence type="ECO:0000256" key="1">
    <source>
        <dbReference type="SAM" id="Phobius"/>
    </source>
</evidence>
<gene>
    <name evidence="2" type="ORF">EBQ10_05615</name>
</gene>
<feature type="transmembrane region" description="Helical" evidence="1">
    <location>
        <begin position="121"/>
        <end position="142"/>
    </location>
</feature>
<dbReference type="EMBL" id="CP033905">
    <property type="protein sequence ID" value="AZR06822.1"/>
    <property type="molecule type" value="Genomic_DNA"/>
</dbReference>
<organism evidence="2 3">
    <name type="scientific">Trueperella pyogenes</name>
    <dbReference type="NCBI Taxonomy" id="1661"/>
    <lineage>
        <taxon>Bacteria</taxon>
        <taxon>Bacillati</taxon>
        <taxon>Actinomycetota</taxon>
        <taxon>Actinomycetes</taxon>
        <taxon>Actinomycetales</taxon>
        <taxon>Actinomycetaceae</taxon>
        <taxon>Trueperella</taxon>
    </lineage>
</organism>
<feature type="transmembrane region" description="Helical" evidence="1">
    <location>
        <begin position="85"/>
        <end position="101"/>
    </location>
</feature>
<dbReference type="Proteomes" id="UP000275951">
    <property type="component" value="Chromosome"/>
</dbReference>
<dbReference type="AlphaFoldDB" id="A0A3S9QLJ7"/>
<feature type="transmembrane region" description="Helical" evidence="1">
    <location>
        <begin position="58"/>
        <end position="78"/>
    </location>
</feature>
<sequence length="228" mass="25360">MGGADLRRVDVTASKRGLAAVSEEEFDILSAIGGWRVVAEATIPTVVFLVGLRLTGDYMIPAIAALCVTAIAAILRLLRRLPVRPALIGVVSMSLSVFVAWKTGQAVNVFALSILKNMGYGSLVLLSILVRWPLLGLMLGAIRGEGTRWRKGEEWKLTRVRYYQITWLWFFVFVARLSVQIPLYFAGNVEWLALMKLAFGMPLDAMAAFVTWKLVRSTRVQRKSVGRF</sequence>
<protein>
    <submittedName>
        <fullName evidence="2">DUF3159 domain-containing protein</fullName>
    </submittedName>
</protein>
<proteinExistence type="predicted"/>